<dbReference type="PANTHER" id="PTHR24171">
    <property type="entry name" value="ANKYRIN REPEAT DOMAIN-CONTAINING PROTEIN 39-RELATED"/>
    <property type="match status" value="1"/>
</dbReference>
<dbReference type="Gene3D" id="1.25.40.20">
    <property type="entry name" value="Ankyrin repeat-containing domain"/>
    <property type="match status" value="1"/>
</dbReference>
<evidence type="ECO:0000256" key="2">
    <source>
        <dbReference type="ARBA" id="ARBA00023043"/>
    </source>
</evidence>
<dbReference type="InterPro" id="IPR036770">
    <property type="entry name" value="Ankyrin_rpt-contain_sf"/>
</dbReference>
<feature type="repeat" description="ANK" evidence="3">
    <location>
        <begin position="60"/>
        <end position="89"/>
    </location>
</feature>
<accession>A0A1W5D4H1</accession>
<dbReference type="PROSITE" id="PS50088">
    <property type="entry name" value="ANK_REPEAT"/>
    <property type="match status" value="2"/>
</dbReference>
<feature type="repeat" description="ANK" evidence="3">
    <location>
        <begin position="24"/>
        <end position="56"/>
    </location>
</feature>
<organism evidence="4 5">
    <name type="scientific">Lasallia pustulata</name>
    <dbReference type="NCBI Taxonomy" id="136370"/>
    <lineage>
        <taxon>Eukaryota</taxon>
        <taxon>Fungi</taxon>
        <taxon>Dikarya</taxon>
        <taxon>Ascomycota</taxon>
        <taxon>Pezizomycotina</taxon>
        <taxon>Lecanoromycetes</taxon>
        <taxon>OSLEUM clade</taxon>
        <taxon>Umbilicariomycetidae</taxon>
        <taxon>Umbilicariales</taxon>
        <taxon>Umbilicariaceae</taxon>
        <taxon>Lasallia</taxon>
    </lineage>
</organism>
<evidence type="ECO:0000313" key="4">
    <source>
        <dbReference type="EMBL" id="SLM38017.1"/>
    </source>
</evidence>
<sequence>MSTLKVEGMAKLYKGADVNAQGGRYGNALQAASLTGHDQVVQMLLDKGADVNAQGGVYGNALYAASSRGHDQVVQMLLDKGADVNAQGGRCC</sequence>
<dbReference type="InterPro" id="IPR002110">
    <property type="entry name" value="Ankyrin_rpt"/>
</dbReference>
<keyword evidence="1" id="KW-0677">Repeat</keyword>
<name>A0A1W5D4H1_9LECA</name>
<dbReference type="EMBL" id="FWEW01002108">
    <property type="protein sequence ID" value="SLM38017.1"/>
    <property type="molecule type" value="Genomic_DNA"/>
</dbReference>
<evidence type="ECO:0000313" key="5">
    <source>
        <dbReference type="Proteomes" id="UP000192927"/>
    </source>
</evidence>
<dbReference type="SMART" id="SM00248">
    <property type="entry name" value="ANK"/>
    <property type="match status" value="2"/>
</dbReference>
<dbReference type="SUPFAM" id="SSF48403">
    <property type="entry name" value="Ankyrin repeat"/>
    <property type="match status" value="1"/>
</dbReference>
<evidence type="ECO:0000256" key="3">
    <source>
        <dbReference type="PROSITE-ProRule" id="PRU00023"/>
    </source>
</evidence>
<keyword evidence="5" id="KW-1185">Reference proteome</keyword>
<protein>
    <submittedName>
        <fullName evidence="4">Ankyrin repeat domain containing protein</fullName>
    </submittedName>
</protein>
<reference evidence="5" key="1">
    <citation type="submission" date="2017-03" db="EMBL/GenBank/DDBJ databases">
        <authorList>
            <person name="Sharma R."/>
            <person name="Thines M."/>
        </authorList>
    </citation>
    <scope>NUCLEOTIDE SEQUENCE [LARGE SCALE GENOMIC DNA]</scope>
</reference>
<keyword evidence="2 3" id="KW-0040">ANK repeat</keyword>
<dbReference type="Proteomes" id="UP000192927">
    <property type="component" value="Unassembled WGS sequence"/>
</dbReference>
<dbReference type="Pfam" id="PF12796">
    <property type="entry name" value="Ank_2"/>
    <property type="match status" value="1"/>
</dbReference>
<dbReference type="PANTHER" id="PTHR24171:SF9">
    <property type="entry name" value="ANKYRIN REPEAT DOMAIN-CONTAINING PROTEIN 39"/>
    <property type="match status" value="1"/>
</dbReference>
<proteinExistence type="predicted"/>
<evidence type="ECO:0000256" key="1">
    <source>
        <dbReference type="ARBA" id="ARBA00022737"/>
    </source>
</evidence>
<dbReference type="PROSITE" id="PS50297">
    <property type="entry name" value="ANK_REP_REGION"/>
    <property type="match status" value="2"/>
</dbReference>
<dbReference type="AlphaFoldDB" id="A0A1W5D4H1"/>